<dbReference type="VEuPathDB" id="FungiDB:VP01_7401g2"/>
<keyword evidence="3" id="KW-1185">Reference proteome</keyword>
<organism evidence="2 3">
    <name type="scientific">Puccinia sorghi</name>
    <dbReference type="NCBI Taxonomy" id="27349"/>
    <lineage>
        <taxon>Eukaryota</taxon>
        <taxon>Fungi</taxon>
        <taxon>Dikarya</taxon>
        <taxon>Basidiomycota</taxon>
        <taxon>Pucciniomycotina</taxon>
        <taxon>Pucciniomycetes</taxon>
        <taxon>Pucciniales</taxon>
        <taxon>Pucciniaceae</taxon>
        <taxon>Puccinia</taxon>
    </lineage>
</organism>
<feature type="compositionally biased region" description="Polar residues" evidence="1">
    <location>
        <begin position="128"/>
        <end position="146"/>
    </location>
</feature>
<sequence length="164" mass="17420">MEWLSGFSRPNIPSNITLNHSLPASIATGYSLPPGVASNGTGFYEADGKPIMSFTGTLAHIKAKEVADHLHLRSDKAQGVRVLREKARLVSTRDVAQENSSDLSGTDDQKRAFMISKAVLGAHPLPSPTQQRAAHLPSSSPSNSHGQGIAEEKVLVEGPLSKTS</sequence>
<name>A0A0L6UCL6_9BASI</name>
<dbReference type="Proteomes" id="UP000037035">
    <property type="component" value="Unassembled WGS sequence"/>
</dbReference>
<gene>
    <name evidence="2" type="ORF">VP01_7401g2</name>
</gene>
<evidence type="ECO:0000313" key="2">
    <source>
        <dbReference type="EMBL" id="KNZ46276.1"/>
    </source>
</evidence>
<proteinExistence type="predicted"/>
<dbReference type="AlphaFoldDB" id="A0A0L6UCL6"/>
<dbReference type="EMBL" id="LAVV01012830">
    <property type="protein sequence ID" value="KNZ46276.1"/>
    <property type="molecule type" value="Genomic_DNA"/>
</dbReference>
<dbReference type="STRING" id="27349.A0A0L6UCL6"/>
<protein>
    <submittedName>
        <fullName evidence="2">Uncharacterized protein</fullName>
    </submittedName>
</protein>
<accession>A0A0L6UCL6</accession>
<reference evidence="2 3" key="1">
    <citation type="submission" date="2015-08" db="EMBL/GenBank/DDBJ databases">
        <title>Next Generation Sequencing and Analysis of the Genome of Puccinia sorghi L Schw, the Causal Agent of Maize Common Rust.</title>
        <authorList>
            <person name="Rochi L."/>
            <person name="Burguener G."/>
            <person name="Darino M."/>
            <person name="Turjanski A."/>
            <person name="Kreff E."/>
            <person name="Dieguez M.J."/>
            <person name="Sacco F."/>
        </authorList>
    </citation>
    <scope>NUCLEOTIDE SEQUENCE [LARGE SCALE GENOMIC DNA]</scope>
    <source>
        <strain evidence="2 3">RO10H11247</strain>
    </source>
</reference>
<evidence type="ECO:0000256" key="1">
    <source>
        <dbReference type="SAM" id="MobiDB-lite"/>
    </source>
</evidence>
<feature type="region of interest" description="Disordered" evidence="1">
    <location>
        <begin position="122"/>
        <end position="164"/>
    </location>
</feature>
<evidence type="ECO:0000313" key="3">
    <source>
        <dbReference type="Proteomes" id="UP000037035"/>
    </source>
</evidence>
<comment type="caution">
    <text evidence="2">The sequence shown here is derived from an EMBL/GenBank/DDBJ whole genome shotgun (WGS) entry which is preliminary data.</text>
</comment>